<sequence length="50" mass="6005">MDNRLMSEQDLRDVTGLKRHKLQILWFQRQFGVTPVQRADGRIIMSWSVF</sequence>
<protein>
    <submittedName>
        <fullName evidence="1">DUF4224 domain-containing protein</fullName>
    </submittedName>
</protein>
<gene>
    <name evidence="1" type="ORF">HLB16_23020</name>
</gene>
<comment type="caution">
    <text evidence="1">The sequence shown here is derived from an EMBL/GenBank/DDBJ whole genome shotgun (WGS) entry which is preliminary data.</text>
</comment>
<evidence type="ECO:0000313" key="1">
    <source>
        <dbReference type="EMBL" id="NNH13729.1"/>
    </source>
</evidence>
<dbReference type="Proteomes" id="UP000542973">
    <property type="component" value="Unassembled WGS sequence"/>
</dbReference>
<accession>A0A849BT92</accession>
<reference evidence="1 2" key="1">
    <citation type="submission" date="2020-05" db="EMBL/GenBank/DDBJ databases">
        <title>MicrobeNet Type strains.</title>
        <authorList>
            <person name="Nicholson A.C."/>
        </authorList>
    </citation>
    <scope>NUCLEOTIDE SEQUENCE [LARGE SCALE GENOMIC DNA]</scope>
    <source>
        <strain evidence="1 2">ATCC 700815</strain>
    </source>
</reference>
<evidence type="ECO:0000313" key="2">
    <source>
        <dbReference type="Proteomes" id="UP000542973"/>
    </source>
</evidence>
<dbReference type="EMBL" id="JABEMD010000058">
    <property type="protein sequence ID" value="NNH13729.1"/>
    <property type="molecule type" value="Genomic_DNA"/>
</dbReference>
<dbReference type="RefSeq" id="WP_082371428.1">
    <property type="nucleotide sequence ID" value="NZ_BAAAEB010000011.1"/>
</dbReference>
<name>A0A849BT92_9BURK</name>
<dbReference type="AlphaFoldDB" id="A0A849BT92"/>
<organism evidence="1 2">
    <name type="scientific">Cupriavidus gilardii</name>
    <dbReference type="NCBI Taxonomy" id="82541"/>
    <lineage>
        <taxon>Bacteria</taxon>
        <taxon>Pseudomonadati</taxon>
        <taxon>Pseudomonadota</taxon>
        <taxon>Betaproteobacteria</taxon>
        <taxon>Burkholderiales</taxon>
        <taxon>Burkholderiaceae</taxon>
        <taxon>Cupriavidus</taxon>
    </lineage>
</organism>
<proteinExistence type="predicted"/>